<keyword evidence="3" id="KW-1003">Cell membrane</keyword>
<dbReference type="OrthoDB" id="9770779at2"/>
<evidence type="ECO:0000256" key="3">
    <source>
        <dbReference type="ARBA" id="ARBA00022475"/>
    </source>
</evidence>
<dbReference type="GO" id="GO:0005886">
    <property type="term" value="C:plasma membrane"/>
    <property type="evidence" value="ECO:0007669"/>
    <property type="project" value="UniProtKB-SubCell"/>
</dbReference>
<name>A0A1I5KWQ5_9BACT</name>
<feature type="transmembrane region" description="Helical" evidence="7">
    <location>
        <begin position="100"/>
        <end position="123"/>
    </location>
</feature>
<comment type="subcellular location">
    <subcellularLocation>
        <location evidence="1">Cell membrane</location>
        <topology evidence="1">Multi-pass membrane protein</topology>
    </subcellularLocation>
</comment>
<evidence type="ECO:0000256" key="1">
    <source>
        <dbReference type="ARBA" id="ARBA00004651"/>
    </source>
</evidence>
<evidence type="ECO:0000256" key="5">
    <source>
        <dbReference type="ARBA" id="ARBA00022989"/>
    </source>
</evidence>
<comment type="similarity">
    <text evidence="2">Belongs to the NrfD family.</text>
</comment>
<dbReference type="Proteomes" id="UP000199227">
    <property type="component" value="Unassembled WGS sequence"/>
</dbReference>
<protein>
    <submittedName>
        <fullName evidence="8">Formate-dependent nitrite reductase, membrane component NrfD</fullName>
    </submittedName>
</protein>
<sequence>MVEHTTAATNAIVTLDVALPGIIWGWMITLNMWAKSIGTGVVLIGVYLLKKYGDRVASIKTLMPVVSFIFLNIFLLFTLLDLHQPLRMWHIFFYPHWTSAITVGAWLATIFTGIIFVMAAGHIMKKITDEQYNKLMWAAFIFAIPVTLYTATIMGEASARELWQTPTELVQMALAAFIGGSATYLILGVGDKNIKRDLAIVLAVSAALSFIIYMGEYYFGAMKAEEVAATIAFVKDGGEYHTMFWIGQTLGYILPVAFVIFALRSGANSLLSLASILALTGLWIAKHVWLVIPQLLNLS</sequence>
<dbReference type="AlphaFoldDB" id="A0A1I5KWQ5"/>
<dbReference type="PANTHER" id="PTHR34856:SF2">
    <property type="entry name" value="PROTEIN NRFD"/>
    <property type="match status" value="1"/>
</dbReference>
<feature type="transmembrane region" description="Helical" evidence="7">
    <location>
        <begin position="135"/>
        <end position="157"/>
    </location>
</feature>
<feature type="transmembrane region" description="Helical" evidence="7">
    <location>
        <begin position="32"/>
        <end position="49"/>
    </location>
</feature>
<organism evidence="8 9">
    <name type="scientific">Hydrogenimonas thermophila</name>
    <dbReference type="NCBI Taxonomy" id="223786"/>
    <lineage>
        <taxon>Bacteria</taxon>
        <taxon>Pseudomonadati</taxon>
        <taxon>Campylobacterota</taxon>
        <taxon>Epsilonproteobacteria</taxon>
        <taxon>Campylobacterales</taxon>
        <taxon>Hydrogenimonadaceae</taxon>
        <taxon>Hydrogenimonas</taxon>
    </lineage>
</organism>
<gene>
    <name evidence="8" type="ORF">SAMN05216234_101111</name>
</gene>
<keyword evidence="6 7" id="KW-0472">Membrane</keyword>
<feature type="transmembrane region" description="Helical" evidence="7">
    <location>
        <begin position="270"/>
        <end position="292"/>
    </location>
</feature>
<evidence type="ECO:0000313" key="8">
    <source>
        <dbReference type="EMBL" id="SFO89046.1"/>
    </source>
</evidence>
<feature type="transmembrane region" description="Helical" evidence="7">
    <location>
        <begin position="7"/>
        <end position="26"/>
    </location>
</feature>
<feature type="transmembrane region" description="Helical" evidence="7">
    <location>
        <begin position="199"/>
        <end position="220"/>
    </location>
</feature>
<dbReference type="PANTHER" id="PTHR34856">
    <property type="entry name" value="PROTEIN NRFD"/>
    <property type="match status" value="1"/>
</dbReference>
<feature type="transmembrane region" description="Helical" evidence="7">
    <location>
        <begin position="240"/>
        <end position="263"/>
    </location>
</feature>
<dbReference type="InterPro" id="IPR052049">
    <property type="entry name" value="Electron_transfer_protein"/>
</dbReference>
<dbReference type="InterPro" id="IPR005614">
    <property type="entry name" value="NrfD-like"/>
</dbReference>
<keyword evidence="4 7" id="KW-0812">Transmembrane</keyword>
<dbReference type="Pfam" id="PF03916">
    <property type="entry name" value="NrfD"/>
    <property type="match status" value="1"/>
</dbReference>
<feature type="transmembrane region" description="Helical" evidence="7">
    <location>
        <begin position="169"/>
        <end position="187"/>
    </location>
</feature>
<dbReference type="Gene3D" id="1.20.1630.10">
    <property type="entry name" value="Formate dehydrogenase/DMSO reductase domain"/>
    <property type="match status" value="1"/>
</dbReference>
<keyword evidence="5 7" id="KW-1133">Transmembrane helix</keyword>
<reference evidence="8 9" key="1">
    <citation type="submission" date="2016-10" db="EMBL/GenBank/DDBJ databases">
        <authorList>
            <person name="de Groot N.N."/>
        </authorList>
    </citation>
    <scope>NUCLEOTIDE SEQUENCE [LARGE SCALE GENOMIC DNA]</scope>
    <source>
        <strain evidence="8 9">EP1-55-1</strain>
    </source>
</reference>
<dbReference type="EMBL" id="FOXB01000001">
    <property type="protein sequence ID" value="SFO89046.1"/>
    <property type="molecule type" value="Genomic_DNA"/>
</dbReference>
<accession>A0A1I5KWQ5</accession>
<evidence type="ECO:0000313" key="9">
    <source>
        <dbReference type="Proteomes" id="UP000199227"/>
    </source>
</evidence>
<evidence type="ECO:0000256" key="7">
    <source>
        <dbReference type="SAM" id="Phobius"/>
    </source>
</evidence>
<dbReference type="STRING" id="223786.SAMN05216234_101111"/>
<proteinExistence type="inferred from homology"/>
<evidence type="ECO:0000256" key="2">
    <source>
        <dbReference type="ARBA" id="ARBA00008929"/>
    </source>
</evidence>
<keyword evidence="9" id="KW-1185">Reference proteome</keyword>
<dbReference type="RefSeq" id="WP_092909890.1">
    <property type="nucleotide sequence ID" value="NZ_FOXB01000001.1"/>
</dbReference>
<evidence type="ECO:0000256" key="4">
    <source>
        <dbReference type="ARBA" id="ARBA00022692"/>
    </source>
</evidence>
<feature type="transmembrane region" description="Helical" evidence="7">
    <location>
        <begin position="61"/>
        <end position="80"/>
    </location>
</feature>
<evidence type="ECO:0000256" key="6">
    <source>
        <dbReference type="ARBA" id="ARBA00023136"/>
    </source>
</evidence>